<dbReference type="SMART" id="SM00320">
    <property type="entry name" value="WD40"/>
    <property type="match status" value="12"/>
</dbReference>
<dbReference type="InterPro" id="IPR027145">
    <property type="entry name" value="PWP2"/>
</dbReference>
<sequence length="1065" mass="118188">MRVEIHHLVYFGLMIACIAVDEDTREFASLWDGHAQADGLTVAVSPLTDLHRTNQDHPPEAINFLSKLEAHPNNHHKKGRKGKKPSFLGPLVPGSQIPTMKWGEDLRLLSNSDEDLAPSGSTCYRDLPQASAPSHDRIGILSSSSTREYKRSHRTLACPPNPEDIISINMKSHFEFSNLLGTVYTKGNVIFTPDGQSVISPVGNRVSVFDLVNNKSRTLNFQNRKNIHRIALDPRGTILISIDEDGRALLVNLKRSIVLHHFNFKQRVEDVKFSPDGKYLLVTHGHHAQIWLNPSPTIKSFTPFHLHRTYTGHFDDIVSLSWSPCSNYFLTTSQDMTVRMYTVNPVEGYRPRNFTGHKDTVLGAWLTGNLSDPTDEPRVITVSKDGACFVWRNKDMVGQDDESDGEQDQSSNESVTSKKECRSLDRVRWGISSRHYFNVAGTYVTTCTFDSLTNILVIGFANGIFGLYEIAKEVGSFSNIHSLSVSQEKITSVAIDPTGQWLAFGASKLGQLLVWEWQSESYILKQQGHYFDMNTLAFSSDGQTIVTGGDDGKVKVWNSTSGFCYVTFAEHQSSVSVVEFAKQGTVIFSASLDGTIRAFDLIRYRNFKTFTSPHPVQFNALAVDPSAEVVVGGGVGEGFEIYVWSVQTGKIVDILTGHEGPISALAFSPLGDKLVSVSWDKTVRIWEMYGRKNGVEPLQLASDGLAVAFRPDGAEVAVSTLDGQVAFFDVAEGKQKSLIEGRKDISGGRKFEDRITAANSASGKSFNSLCYTADGLQLLAGGNSKYVCLYDCRDGVLLKRFEISENLSLDGTEEFLDSRKLLESGISVNEINDTAELSDLDDRLDANKILPGSKGGDMSRRKYKPEIRTKSVKFSPTGRSWGAASTDGLLLYSLDDTIHFDPFELSLEITPTSIQQTVKKSEYLKALVMAFRLNEKYMIKFVYQSIPFKEIKIIAAQLPPTYVSKLLEFISKAMVDGSSNHLQFNLTWINSILTSHGRYLKNHSNEVAPTMRSVQKALLDSHSSVSKLSNSNTYMLRYLIDQNNLQRNPLALGSDPDGDGDVEMS</sequence>
<evidence type="ECO:0000256" key="6">
    <source>
        <dbReference type="PROSITE-ProRule" id="PRU00221"/>
    </source>
</evidence>
<evidence type="ECO:0000256" key="8">
    <source>
        <dbReference type="SAM" id="SignalP"/>
    </source>
</evidence>
<evidence type="ECO:0000256" key="1">
    <source>
        <dbReference type="ARBA" id="ARBA00004604"/>
    </source>
</evidence>
<evidence type="ECO:0000256" key="2">
    <source>
        <dbReference type="ARBA" id="ARBA00010226"/>
    </source>
</evidence>
<keyword evidence="3 6" id="KW-0853">WD repeat</keyword>
<dbReference type="CDD" id="cd00200">
    <property type="entry name" value="WD40"/>
    <property type="match status" value="1"/>
</dbReference>
<dbReference type="GeneID" id="77807853"/>
<comment type="similarity">
    <text evidence="2">Belongs to the WD repeat PWP2 family.</text>
</comment>
<feature type="signal peptide" evidence="8">
    <location>
        <begin position="1"/>
        <end position="19"/>
    </location>
</feature>
<dbReference type="PANTHER" id="PTHR19858:SF0">
    <property type="entry name" value="PERIODIC TRYPTOPHAN PROTEIN 2 HOMOLOG"/>
    <property type="match status" value="1"/>
</dbReference>
<feature type="compositionally biased region" description="Acidic residues" evidence="7">
    <location>
        <begin position="398"/>
        <end position="407"/>
    </location>
</feature>
<dbReference type="PANTHER" id="PTHR19858">
    <property type="entry name" value="WD40 REPEAT PROTEIN"/>
    <property type="match status" value="1"/>
</dbReference>
<dbReference type="SUPFAM" id="SSF50998">
    <property type="entry name" value="Quinoprotein alcohol dehydrogenase-like"/>
    <property type="match status" value="1"/>
</dbReference>
<feature type="repeat" description="WD" evidence="6">
    <location>
        <begin position="568"/>
        <end position="609"/>
    </location>
</feature>
<dbReference type="Proteomes" id="UP001164743">
    <property type="component" value="Chromosome 2A"/>
</dbReference>
<dbReference type="Gene3D" id="2.130.10.10">
    <property type="entry name" value="YVTN repeat-like/Quinoprotein amine dehydrogenase"/>
    <property type="match status" value="3"/>
</dbReference>
<keyword evidence="8" id="KW-0732">Signal</keyword>
<dbReference type="RefSeq" id="XP_053018129.1">
    <property type="nucleotide sequence ID" value="XM_053166958.1"/>
</dbReference>
<evidence type="ECO:0000256" key="4">
    <source>
        <dbReference type="ARBA" id="ARBA00022737"/>
    </source>
</evidence>
<evidence type="ECO:0000313" key="10">
    <source>
        <dbReference type="EMBL" id="WAQ82574.1"/>
    </source>
</evidence>
<feature type="repeat" description="WD" evidence="6">
    <location>
        <begin position="526"/>
        <end position="567"/>
    </location>
</feature>
<feature type="repeat" description="WD" evidence="6">
    <location>
        <begin position="310"/>
        <end position="344"/>
    </location>
</feature>
<evidence type="ECO:0000313" key="11">
    <source>
        <dbReference type="Proteomes" id="UP001164743"/>
    </source>
</evidence>
<accession>A0ABY7CBL4</accession>
<evidence type="ECO:0000256" key="3">
    <source>
        <dbReference type="ARBA" id="ARBA00022574"/>
    </source>
</evidence>
<name>A0ABY7CBL4_9BASI</name>
<gene>
    <name evidence="10" type="ORF">PtA15_2A891</name>
</gene>
<protein>
    <recommendedName>
        <fullName evidence="9">Small-subunit processome Utp12 domain-containing protein</fullName>
    </recommendedName>
</protein>
<evidence type="ECO:0000256" key="5">
    <source>
        <dbReference type="ARBA" id="ARBA00023242"/>
    </source>
</evidence>
<proteinExistence type="inferred from homology"/>
<dbReference type="InterPro" id="IPR007148">
    <property type="entry name" value="SSU_processome_Utp12"/>
</dbReference>
<dbReference type="InterPro" id="IPR011047">
    <property type="entry name" value="Quinoprotein_ADH-like_sf"/>
</dbReference>
<feature type="domain" description="Small-subunit processome Utp12" evidence="9">
    <location>
        <begin position="934"/>
        <end position="1040"/>
    </location>
</feature>
<dbReference type="InterPro" id="IPR019775">
    <property type="entry name" value="WD40_repeat_CS"/>
</dbReference>
<dbReference type="PROSITE" id="PS51257">
    <property type="entry name" value="PROKAR_LIPOPROTEIN"/>
    <property type="match status" value="1"/>
</dbReference>
<dbReference type="SUPFAM" id="SSF50978">
    <property type="entry name" value="WD40 repeat-like"/>
    <property type="match status" value="1"/>
</dbReference>
<keyword evidence="4" id="KW-0677">Repeat</keyword>
<evidence type="ECO:0000256" key="7">
    <source>
        <dbReference type="SAM" id="MobiDB-lite"/>
    </source>
</evidence>
<reference evidence="10" key="1">
    <citation type="submission" date="2022-10" db="EMBL/GenBank/DDBJ databases">
        <title>Puccinia triticina Genome sequencing and assembly.</title>
        <authorList>
            <person name="Li C."/>
        </authorList>
    </citation>
    <scope>NUCLEOTIDE SEQUENCE</scope>
    <source>
        <strain evidence="10">Pt15</strain>
    </source>
</reference>
<dbReference type="Pfam" id="PF00400">
    <property type="entry name" value="WD40"/>
    <property type="match status" value="5"/>
</dbReference>
<comment type="subcellular location">
    <subcellularLocation>
        <location evidence="1">Nucleus</location>
        <location evidence="1">Nucleolus</location>
    </subcellularLocation>
</comment>
<feature type="chain" id="PRO_5045858514" description="Small-subunit processome Utp12 domain-containing protein" evidence="8">
    <location>
        <begin position="20"/>
        <end position="1065"/>
    </location>
</feature>
<dbReference type="PROSITE" id="PS50082">
    <property type="entry name" value="WD_REPEATS_2"/>
    <property type="match status" value="4"/>
</dbReference>
<dbReference type="EMBL" id="CP110422">
    <property type="protein sequence ID" value="WAQ82574.1"/>
    <property type="molecule type" value="Genomic_DNA"/>
</dbReference>
<dbReference type="PROSITE" id="PS50294">
    <property type="entry name" value="WD_REPEATS_REGION"/>
    <property type="match status" value="4"/>
</dbReference>
<dbReference type="PROSITE" id="PS00678">
    <property type="entry name" value="WD_REPEATS_1"/>
    <property type="match status" value="1"/>
</dbReference>
<evidence type="ECO:0000259" key="9">
    <source>
        <dbReference type="Pfam" id="PF04003"/>
    </source>
</evidence>
<dbReference type="InterPro" id="IPR036322">
    <property type="entry name" value="WD40_repeat_dom_sf"/>
</dbReference>
<dbReference type="InterPro" id="IPR001680">
    <property type="entry name" value="WD40_rpt"/>
</dbReference>
<organism evidence="10 11">
    <name type="scientific">Puccinia triticina</name>
    <dbReference type="NCBI Taxonomy" id="208348"/>
    <lineage>
        <taxon>Eukaryota</taxon>
        <taxon>Fungi</taxon>
        <taxon>Dikarya</taxon>
        <taxon>Basidiomycota</taxon>
        <taxon>Pucciniomycotina</taxon>
        <taxon>Pucciniomycetes</taxon>
        <taxon>Pucciniales</taxon>
        <taxon>Pucciniaceae</taxon>
        <taxon>Puccinia</taxon>
    </lineage>
</organism>
<dbReference type="InterPro" id="IPR015943">
    <property type="entry name" value="WD40/YVTN_repeat-like_dom_sf"/>
</dbReference>
<feature type="region of interest" description="Disordered" evidence="7">
    <location>
        <begin position="398"/>
        <end position="419"/>
    </location>
</feature>
<feature type="repeat" description="WD" evidence="6">
    <location>
        <begin position="655"/>
        <end position="688"/>
    </location>
</feature>
<keyword evidence="5" id="KW-0539">Nucleus</keyword>
<dbReference type="Pfam" id="PF04003">
    <property type="entry name" value="Utp12"/>
    <property type="match status" value="1"/>
</dbReference>
<dbReference type="SUPFAM" id="SSF82171">
    <property type="entry name" value="DPP6 N-terminal domain-like"/>
    <property type="match status" value="1"/>
</dbReference>
<keyword evidence="11" id="KW-1185">Reference proteome</keyword>